<protein>
    <submittedName>
        <fullName evidence="1">Uncharacterized protein</fullName>
    </submittedName>
</protein>
<accession>A0ABY0IT88</accession>
<reference evidence="1 2" key="1">
    <citation type="submission" date="2019-02" db="EMBL/GenBank/DDBJ databases">
        <title>Genomic Encyclopedia of Type Strains, Phase IV (KMG-IV): sequencing the most valuable type-strain genomes for metagenomic binning, comparative biology and taxonomic classification.</title>
        <authorList>
            <person name="Goeker M."/>
        </authorList>
    </citation>
    <scope>NUCLEOTIDE SEQUENCE [LARGE SCALE GENOMIC DNA]</scope>
    <source>
        <strain evidence="1 2">DSM 21223</strain>
    </source>
</reference>
<name>A0ABY0IT88_9RHOO</name>
<dbReference type="Proteomes" id="UP000292136">
    <property type="component" value="Unassembled WGS sequence"/>
</dbReference>
<evidence type="ECO:0000313" key="1">
    <source>
        <dbReference type="EMBL" id="RZT90798.1"/>
    </source>
</evidence>
<proteinExistence type="predicted"/>
<dbReference type="EMBL" id="SHKM01000001">
    <property type="protein sequence ID" value="RZT90798.1"/>
    <property type="molecule type" value="Genomic_DNA"/>
</dbReference>
<keyword evidence="2" id="KW-1185">Reference proteome</keyword>
<evidence type="ECO:0000313" key="2">
    <source>
        <dbReference type="Proteomes" id="UP000292136"/>
    </source>
</evidence>
<comment type="caution">
    <text evidence="1">The sequence shown here is derived from an EMBL/GenBank/DDBJ whole genome shotgun (WGS) entry which is preliminary data.</text>
</comment>
<organism evidence="1 2">
    <name type="scientific">Azospira oryzae</name>
    <dbReference type="NCBI Taxonomy" id="146939"/>
    <lineage>
        <taxon>Bacteria</taxon>
        <taxon>Pseudomonadati</taxon>
        <taxon>Pseudomonadota</taxon>
        <taxon>Betaproteobacteria</taxon>
        <taxon>Rhodocyclales</taxon>
        <taxon>Rhodocyclaceae</taxon>
        <taxon>Azospira</taxon>
    </lineage>
</organism>
<gene>
    <name evidence="1" type="ORF">EV678_1619</name>
</gene>
<sequence length="304" mass="33429">MRCVVSHDAGGAEILASYVVREGGDWLFVLEGPARKVFTRRLGAVACSSLVDAIEACDEVLTGSSWQSDLEWRAIGAARQAGKRVVTFLDHWVNYRERFIRTGIEHLPDAILVGDHYAKAVASRVFPDIEVMLVMNPYFEDMKHEFSLCYEEVRGGSARRGLRVLFVSEPISEHALLAHGNPRQWGYTEFDAIRYLHGGVTALGGYVESLVIRPHPAEAVGKYDSLIAEMQPLARLGGGMPLIREIMESDVVVGCESMAMAVALIAGRRVVSAIPPGGRPCVLPHREIESLSELVARRDSQASM</sequence>